<dbReference type="AlphaFoldDB" id="A0A2Z4GBM4"/>
<protein>
    <submittedName>
        <fullName evidence="1">Uncharacterized protein</fullName>
    </submittedName>
</protein>
<name>A0A2Z4GBM4_9BACT</name>
<gene>
    <name evidence="1" type="ORF">DJ013_09805</name>
</gene>
<keyword evidence="2" id="KW-1185">Reference proteome</keyword>
<evidence type="ECO:0000313" key="2">
    <source>
        <dbReference type="Proteomes" id="UP000249873"/>
    </source>
</evidence>
<accession>A0A2Z4GBM4</accession>
<dbReference type="OrthoDB" id="2361182at2"/>
<proteinExistence type="predicted"/>
<evidence type="ECO:0000313" key="1">
    <source>
        <dbReference type="EMBL" id="AWV98450.1"/>
    </source>
</evidence>
<sequence length="136" mass="15759">MHSTNYFNTFIEIAEDCPTAVSEIPPLKGNKKSVANLQFEMIYDNPYKYTSDEVLYAIHAQRKEIPEGEFEEQREVFFSKGQACFRASPLTKRYAWGLHSDENGKIALYEKGSKEYQDFVKDDSVIKKKAMRSKRA</sequence>
<dbReference type="Proteomes" id="UP000249873">
    <property type="component" value="Chromosome"/>
</dbReference>
<dbReference type="EMBL" id="CP029480">
    <property type="protein sequence ID" value="AWV98450.1"/>
    <property type="molecule type" value="Genomic_DNA"/>
</dbReference>
<organism evidence="1 2">
    <name type="scientific">Arcticibacterium luteifluviistationis</name>
    <dbReference type="NCBI Taxonomy" id="1784714"/>
    <lineage>
        <taxon>Bacteria</taxon>
        <taxon>Pseudomonadati</taxon>
        <taxon>Bacteroidota</taxon>
        <taxon>Cytophagia</taxon>
        <taxon>Cytophagales</taxon>
        <taxon>Leadbetterellaceae</taxon>
        <taxon>Arcticibacterium</taxon>
    </lineage>
</organism>
<dbReference type="InterPro" id="IPR046155">
    <property type="entry name" value="DUF6157"/>
</dbReference>
<dbReference type="KEGG" id="als:DJ013_09805"/>
<dbReference type="Pfam" id="PF19654">
    <property type="entry name" value="DUF6157"/>
    <property type="match status" value="1"/>
</dbReference>
<reference evidence="1 2" key="1">
    <citation type="submission" date="2018-05" db="EMBL/GenBank/DDBJ databases">
        <title>Complete genome sequence of Arcticibacterium luteifluviistationis SM1504T, a cytophagaceae bacterium isolated from Arctic surface seawater.</title>
        <authorList>
            <person name="Li Y."/>
            <person name="Qin Q.-L."/>
        </authorList>
    </citation>
    <scope>NUCLEOTIDE SEQUENCE [LARGE SCALE GENOMIC DNA]</scope>
    <source>
        <strain evidence="1 2">SM1504</strain>
    </source>
</reference>